<protein>
    <recommendedName>
        <fullName evidence="3">2'-5' RNA ligase</fullName>
    </recommendedName>
</protein>
<comment type="caution">
    <text evidence="1">The sequence shown here is derived from an EMBL/GenBank/DDBJ whole genome shotgun (WGS) entry which is preliminary data.</text>
</comment>
<reference evidence="1 2" key="1">
    <citation type="journal article" date="2015" name="Genome Announc.">
        <title>Expanding the biotechnology potential of lactobacilli through comparative genomics of 213 strains and associated genera.</title>
        <authorList>
            <person name="Sun Z."/>
            <person name="Harris H.M."/>
            <person name="McCann A."/>
            <person name="Guo C."/>
            <person name="Argimon S."/>
            <person name="Zhang W."/>
            <person name="Yang X."/>
            <person name="Jeffery I.B."/>
            <person name="Cooney J.C."/>
            <person name="Kagawa T.F."/>
            <person name="Liu W."/>
            <person name="Song Y."/>
            <person name="Salvetti E."/>
            <person name="Wrobel A."/>
            <person name="Rasinkangas P."/>
            <person name="Parkhill J."/>
            <person name="Rea M.C."/>
            <person name="O'Sullivan O."/>
            <person name="Ritari J."/>
            <person name="Douillard F.P."/>
            <person name="Paul Ross R."/>
            <person name="Yang R."/>
            <person name="Briner A.E."/>
            <person name="Felis G.E."/>
            <person name="de Vos W.M."/>
            <person name="Barrangou R."/>
            <person name="Klaenhammer T.R."/>
            <person name="Caufield P.W."/>
            <person name="Cui Y."/>
            <person name="Zhang H."/>
            <person name="O'Toole P.W."/>
        </authorList>
    </citation>
    <scope>NUCLEOTIDE SEQUENCE [LARGE SCALE GENOMIC DNA]</scope>
    <source>
        <strain evidence="1 2">DSM 21115</strain>
    </source>
</reference>
<dbReference type="RefSeq" id="WP_024626204.1">
    <property type="nucleotide sequence ID" value="NZ_AYGX02000037.1"/>
</dbReference>
<keyword evidence="2" id="KW-1185">Reference proteome</keyword>
<dbReference type="AlphaFoldDB" id="A0A0R2NSE1"/>
<evidence type="ECO:0000313" key="1">
    <source>
        <dbReference type="EMBL" id="KRO28596.1"/>
    </source>
</evidence>
<organism evidence="1 2">
    <name type="scientific">Lactiplantibacillus fabifermentans DSM 21115</name>
    <dbReference type="NCBI Taxonomy" id="1413187"/>
    <lineage>
        <taxon>Bacteria</taxon>
        <taxon>Bacillati</taxon>
        <taxon>Bacillota</taxon>
        <taxon>Bacilli</taxon>
        <taxon>Lactobacillales</taxon>
        <taxon>Lactobacillaceae</taxon>
        <taxon>Lactiplantibacillus</taxon>
    </lineage>
</organism>
<evidence type="ECO:0000313" key="2">
    <source>
        <dbReference type="Proteomes" id="UP000050920"/>
    </source>
</evidence>
<proteinExistence type="predicted"/>
<evidence type="ECO:0008006" key="3">
    <source>
        <dbReference type="Google" id="ProtNLM"/>
    </source>
</evidence>
<sequence length="90" mass="9794">MVVIKRSILIFPAVQPAAPIASWRQAYDPLVDQIRPHITIGQVPVTQAAALAQQLSTPAQCFQAEITTISIEHSLPSGKSDEFAKICLEK</sequence>
<gene>
    <name evidence="1" type="ORF">DY78_GL002250</name>
</gene>
<accession>A0A0R2NSE1</accession>
<name>A0A0R2NSE1_9LACO</name>
<dbReference type="EMBL" id="AYGX02000037">
    <property type="protein sequence ID" value="KRO28596.1"/>
    <property type="molecule type" value="Genomic_DNA"/>
</dbReference>
<dbReference type="Proteomes" id="UP000050920">
    <property type="component" value="Unassembled WGS sequence"/>
</dbReference>